<gene>
    <name evidence="1" type="ORF">TPAB3V08_LOCUS3001</name>
</gene>
<proteinExistence type="predicted"/>
<evidence type="ECO:0000313" key="1">
    <source>
        <dbReference type="EMBL" id="CAG2056003.1"/>
    </source>
</evidence>
<organism evidence="1 2">
    <name type="scientific">Timema podura</name>
    <name type="common">Walking stick</name>
    <dbReference type="NCBI Taxonomy" id="61482"/>
    <lineage>
        <taxon>Eukaryota</taxon>
        <taxon>Metazoa</taxon>
        <taxon>Ecdysozoa</taxon>
        <taxon>Arthropoda</taxon>
        <taxon>Hexapoda</taxon>
        <taxon>Insecta</taxon>
        <taxon>Pterygota</taxon>
        <taxon>Neoptera</taxon>
        <taxon>Polyneoptera</taxon>
        <taxon>Phasmatodea</taxon>
        <taxon>Timematodea</taxon>
        <taxon>Timematoidea</taxon>
        <taxon>Timematidae</taxon>
        <taxon>Timema</taxon>
    </lineage>
</organism>
<sequence>MVDVVECNDSSGLHAICHPQEEQTQMLIEVTTCRPFLETETSCVCVCLKIFVAEVHLERSSLQITDRSRKLHSFHATLLFNGVHAIPLHKLTIPVPISWRTPAVSHGDCYAPRHCPQGGVSPPQSPSAKRRRSGGQALLWGQLSTSLKRSLYPTNQLYLSDVLEQY</sequence>
<evidence type="ECO:0000313" key="2">
    <source>
        <dbReference type="Proteomes" id="UP001153148"/>
    </source>
</evidence>
<dbReference type="Proteomes" id="UP001153148">
    <property type="component" value="Unassembled WGS sequence"/>
</dbReference>
<accession>A0ABN7NN67</accession>
<dbReference type="EMBL" id="CAJPIN010003229">
    <property type="protein sequence ID" value="CAG2056003.1"/>
    <property type="molecule type" value="Genomic_DNA"/>
</dbReference>
<protein>
    <submittedName>
        <fullName evidence="1">Uncharacterized protein</fullName>
    </submittedName>
</protein>
<comment type="caution">
    <text evidence="1">The sequence shown here is derived from an EMBL/GenBank/DDBJ whole genome shotgun (WGS) entry which is preliminary data.</text>
</comment>
<name>A0ABN7NN67_TIMPD</name>
<reference evidence="1" key="1">
    <citation type="submission" date="2021-03" db="EMBL/GenBank/DDBJ databases">
        <authorList>
            <person name="Tran Van P."/>
        </authorList>
    </citation>
    <scope>NUCLEOTIDE SEQUENCE</scope>
</reference>
<keyword evidence="2" id="KW-1185">Reference proteome</keyword>